<dbReference type="GO" id="GO:0042803">
    <property type="term" value="F:protein homodimerization activity"/>
    <property type="evidence" value="ECO:0007669"/>
    <property type="project" value="InterPro"/>
</dbReference>
<dbReference type="PANTHER" id="PTHR21237:SF23">
    <property type="entry name" value="GRPE PROTEIN HOMOLOG, MITOCHONDRIAL"/>
    <property type="match status" value="1"/>
</dbReference>
<accession>A0A3B1CKK1</accession>
<evidence type="ECO:0000313" key="9">
    <source>
        <dbReference type="EMBL" id="VAX31066.1"/>
    </source>
</evidence>
<dbReference type="PANTHER" id="PTHR21237">
    <property type="entry name" value="GRPE PROTEIN"/>
    <property type="match status" value="1"/>
</dbReference>
<gene>
    <name evidence="9" type="ORF">MNBD_NITROSPIRAE03-1953</name>
</gene>
<dbReference type="EMBL" id="UOGI01000096">
    <property type="protein sequence ID" value="VAX31066.1"/>
    <property type="molecule type" value="Genomic_DNA"/>
</dbReference>
<keyword evidence="5 9" id="KW-0346">Stress response</keyword>
<dbReference type="AlphaFoldDB" id="A0A3B1CKK1"/>
<dbReference type="NCBIfam" id="NF010738">
    <property type="entry name" value="PRK14140.1"/>
    <property type="match status" value="1"/>
</dbReference>
<dbReference type="SUPFAM" id="SSF58014">
    <property type="entry name" value="Coiled-coil domain of nucleotide exchange factor GrpE"/>
    <property type="match status" value="1"/>
</dbReference>
<dbReference type="InterPro" id="IPR009012">
    <property type="entry name" value="GrpE_head"/>
</dbReference>
<evidence type="ECO:0000256" key="7">
    <source>
        <dbReference type="SAM" id="Coils"/>
    </source>
</evidence>
<keyword evidence="7" id="KW-0175">Coiled coil</keyword>
<comment type="subcellular location">
    <subcellularLocation>
        <location evidence="1">Cytoplasm</location>
    </subcellularLocation>
</comment>
<sequence>MEKREIKDLEIKEEHPVEEQKKVPEDMVPVEQPLEERIEELEAELSGSRERYLRLYAEFENYKKRVQKDKEEMLKYGTEPLLQDLLTVLDNLEMAIQHAEKDTSAESLIQGVELTLKEFRKVLNKYGISEIEAVGKPFDPAYHHAMSEVERSDLDDKTVVEEYRKGYMLKDRTIRPAMVAVSRKTPPEDT</sequence>
<dbReference type="PRINTS" id="PR00773">
    <property type="entry name" value="GRPEPROTEIN"/>
</dbReference>
<keyword evidence="6" id="KW-0143">Chaperone</keyword>
<dbReference type="SUPFAM" id="SSF51064">
    <property type="entry name" value="Head domain of nucleotide exchange factor GrpE"/>
    <property type="match status" value="1"/>
</dbReference>
<keyword evidence="4" id="KW-0963">Cytoplasm</keyword>
<dbReference type="CDD" id="cd00446">
    <property type="entry name" value="GrpE"/>
    <property type="match status" value="1"/>
</dbReference>
<name>A0A3B1CKK1_9ZZZZ</name>
<feature type="compositionally biased region" description="Basic and acidic residues" evidence="8">
    <location>
        <begin position="1"/>
        <end position="25"/>
    </location>
</feature>
<reference evidence="9" key="1">
    <citation type="submission" date="2018-06" db="EMBL/GenBank/DDBJ databases">
        <authorList>
            <person name="Zhirakovskaya E."/>
        </authorList>
    </citation>
    <scope>NUCLEOTIDE SEQUENCE</scope>
</reference>
<dbReference type="Gene3D" id="3.90.20.20">
    <property type="match status" value="1"/>
</dbReference>
<feature type="coiled-coil region" evidence="7">
    <location>
        <begin position="31"/>
        <end position="58"/>
    </location>
</feature>
<organism evidence="9">
    <name type="scientific">hydrothermal vent metagenome</name>
    <dbReference type="NCBI Taxonomy" id="652676"/>
    <lineage>
        <taxon>unclassified sequences</taxon>
        <taxon>metagenomes</taxon>
        <taxon>ecological metagenomes</taxon>
    </lineage>
</organism>
<dbReference type="Gene3D" id="2.30.22.10">
    <property type="entry name" value="Head domain of nucleotide exchange factor GrpE"/>
    <property type="match status" value="1"/>
</dbReference>
<evidence type="ECO:0000256" key="2">
    <source>
        <dbReference type="ARBA" id="ARBA00009054"/>
    </source>
</evidence>
<comment type="subunit">
    <text evidence="3">Homodimer.</text>
</comment>
<evidence type="ECO:0000256" key="6">
    <source>
        <dbReference type="ARBA" id="ARBA00023186"/>
    </source>
</evidence>
<evidence type="ECO:0000256" key="3">
    <source>
        <dbReference type="ARBA" id="ARBA00011738"/>
    </source>
</evidence>
<dbReference type="GO" id="GO:0000774">
    <property type="term" value="F:adenyl-nucleotide exchange factor activity"/>
    <property type="evidence" value="ECO:0007669"/>
    <property type="project" value="InterPro"/>
</dbReference>
<proteinExistence type="inferred from homology"/>
<dbReference type="GO" id="GO:0005737">
    <property type="term" value="C:cytoplasm"/>
    <property type="evidence" value="ECO:0007669"/>
    <property type="project" value="UniProtKB-SubCell"/>
</dbReference>
<evidence type="ECO:0000256" key="4">
    <source>
        <dbReference type="ARBA" id="ARBA00022490"/>
    </source>
</evidence>
<evidence type="ECO:0000256" key="8">
    <source>
        <dbReference type="SAM" id="MobiDB-lite"/>
    </source>
</evidence>
<dbReference type="InterPro" id="IPR000740">
    <property type="entry name" value="GrpE"/>
</dbReference>
<dbReference type="GO" id="GO:0051082">
    <property type="term" value="F:unfolded protein binding"/>
    <property type="evidence" value="ECO:0007669"/>
    <property type="project" value="TreeGrafter"/>
</dbReference>
<evidence type="ECO:0000256" key="1">
    <source>
        <dbReference type="ARBA" id="ARBA00004496"/>
    </source>
</evidence>
<evidence type="ECO:0000256" key="5">
    <source>
        <dbReference type="ARBA" id="ARBA00023016"/>
    </source>
</evidence>
<protein>
    <submittedName>
        <fullName evidence="9">Heat shock protein GrpE</fullName>
    </submittedName>
</protein>
<dbReference type="HAMAP" id="MF_01151">
    <property type="entry name" value="GrpE"/>
    <property type="match status" value="1"/>
</dbReference>
<dbReference type="FunFam" id="2.30.22.10:FF:000001">
    <property type="entry name" value="Protein GrpE"/>
    <property type="match status" value="1"/>
</dbReference>
<dbReference type="Pfam" id="PF01025">
    <property type="entry name" value="GrpE"/>
    <property type="match status" value="1"/>
</dbReference>
<feature type="region of interest" description="Disordered" evidence="8">
    <location>
        <begin position="1"/>
        <end position="27"/>
    </location>
</feature>
<dbReference type="GO" id="GO:0006457">
    <property type="term" value="P:protein folding"/>
    <property type="evidence" value="ECO:0007669"/>
    <property type="project" value="InterPro"/>
</dbReference>
<comment type="similarity">
    <text evidence="2">Belongs to the GrpE family.</text>
</comment>
<dbReference type="PROSITE" id="PS01071">
    <property type="entry name" value="GRPE"/>
    <property type="match status" value="1"/>
</dbReference>
<dbReference type="GO" id="GO:0051087">
    <property type="term" value="F:protein-folding chaperone binding"/>
    <property type="evidence" value="ECO:0007669"/>
    <property type="project" value="InterPro"/>
</dbReference>
<dbReference type="InterPro" id="IPR013805">
    <property type="entry name" value="GrpE_CC"/>
</dbReference>